<dbReference type="Proteomes" id="UP001221546">
    <property type="component" value="Chromosome"/>
</dbReference>
<name>A0ABY8JCZ5_9BRAD</name>
<evidence type="ECO:0000259" key="1">
    <source>
        <dbReference type="Pfam" id="PF03479"/>
    </source>
</evidence>
<dbReference type="SUPFAM" id="SSF117856">
    <property type="entry name" value="AF0104/ALDC/Ptd012-like"/>
    <property type="match status" value="1"/>
</dbReference>
<accession>A0ABY8JCZ5</accession>
<feature type="domain" description="PPC" evidence="1">
    <location>
        <begin position="14"/>
        <end position="148"/>
    </location>
</feature>
<proteinExistence type="predicted"/>
<gene>
    <name evidence="2" type="ORF">QA636_34790</name>
</gene>
<dbReference type="EMBL" id="CP121646">
    <property type="protein sequence ID" value="WFU62584.1"/>
    <property type="molecule type" value="Genomic_DNA"/>
</dbReference>
<reference evidence="2 3" key="1">
    <citation type="submission" date="2023-04" db="EMBL/GenBank/DDBJ databases">
        <title>Australian commercial rhizobial inoculants.</title>
        <authorList>
            <person name="Kohlmeier M.G."/>
            <person name="O'Hara G.W."/>
            <person name="Colombi E."/>
            <person name="Ramsay J.P."/>
            <person name="Terpolilli J."/>
        </authorList>
    </citation>
    <scope>NUCLEOTIDE SEQUENCE [LARGE SCALE GENOMIC DNA]</scope>
    <source>
        <strain evidence="2 3">CB627</strain>
    </source>
</reference>
<protein>
    <submittedName>
        <fullName evidence="2">DUF296 domain-containing protein</fullName>
    </submittedName>
</protein>
<dbReference type="InterPro" id="IPR005175">
    <property type="entry name" value="PPC_dom"/>
</dbReference>
<dbReference type="RefSeq" id="WP_310885247.1">
    <property type="nucleotide sequence ID" value="NZ_CP121646.1"/>
</dbReference>
<dbReference type="Pfam" id="PF03479">
    <property type="entry name" value="PCC"/>
    <property type="match status" value="1"/>
</dbReference>
<keyword evidence="3" id="KW-1185">Reference proteome</keyword>
<dbReference type="Gene3D" id="3.30.1330.80">
    <property type="entry name" value="Hypothetical protein, similar to alpha- acetolactate decarboxylase, domain 2"/>
    <property type="match status" value="1"/>
</dbReference>
<sequence>MRKRLGMRGKIEEIIYVRLEAGEDFVHALWDICKEYDIKTGVLLDATGNLAKVRLMRNSREPRRDNWGVDFLEIPGPLMVSATGILGTGWVPENLPPPPESHRNYPDTGFGPGGWEGHGTPYFKINMTVTNAYETICGHLLQGSIVAHVNHDGKADVPSHFTVAIAKVSGVILRATYDKSGFYHDLVPA</sequence>
<evidence type="ECO:0000313" key="2">
    <source>
        <dbReference type="EMBL" id="WFU62584.1"/>
    </source>
</evidence>
<organism evidence="2 3">
    <name type="scientific">Bradyrhizobium brasilense</name>
    <dbReference type="NCBI Taxonomy" id="1419277"/>
    <lineage>
        <taxon>Bacteria</taxon>
        <taxon>Pseudomonadati</taxon>
        <taxon>Pseudomonadota</taxon>
        <taxon>Alphaproteobacteria</taxon>
        <taxon>Hyphomicrobiales</taxon>
        <taxon>Nitrobacteraceae</taxon>
        <taxon>Bradyrhizobium</taxon>
    </lineage>
</organism>
<evidence type="ECO:0000313" key="3">
    <source>
        <dbReference type="Proteomes" id="UP001221546"/>
    </source>
</evidence>